<keyword evidence="1" id="KW-0175">Coiled coil</keyword>
<proteinExistence type="predicted"/>
<evidence type="ECO:0000313" key="3">
    <source>
        <dbReference type="RefSeq" id="XP_009798215.1"/>
    </source>
</evidence>
<gene>
    <name evidence="3" type="primary">LOC104244481</name>
</gene>
<organism evidence="2 3">
    <name type="scientific">Nicotiana sylvestris</name>
    <name type="common">Wood tobacco</name>
    <name type="synonym">South American tobacco</name>
    <dbReference type="NCBI Taxonomy" id="4096"/>
    <lineage>
        <taxon>Eukaryota</taxon>
        <taxon>Viridiplantae</taxon>
        <taxon>Streptophyta</taxon>
        <taxon>Embryophyta</taxon>
        <taxon>Tracheophyta</taxon>
        <taxon>Spermatophyta</taxon>
        <taxon>Magnoliopsida</taxon>
        <taxon>eudicotyledons</taxon>
        <taxon>Gunneridae</taxon>
        <taxon>Pentapetalae</taxon>
        <taxon>asterids</taxon>
        <taxon>lamiids</taxon>
        <taxon>Solanales</taxon>
        <taxon>Solanaceae</taxon>
        <taxon>Nicotianoideae</taxon>
        <taxon>Nicotianeae</taxon>
        <taxon>Nicotiana</taxon>
    </lineage>
</organism>
<evidence type="ECO:0000313" key="2">
    <source>
        <dbReference type="Proteomes" id="UP000189701"/>
    </source>
</evidence>
<protein>
    <submittedName>
        <fullName evidence="3">Uncharacterized protein LOC104244481 isoform X2</fullName>
    </submittedName>
</protein>
<feature type="coiled-coil region" evidence="1">
    <location>
        <begin position="18"/>
        <end position="95"/>
    </location>
</feature>
<reference evidence="3" key="2">
    <citation type="submission" date="2025-08" db="UniProtKB">
        <authorList>
            <consortium name="RefSeq"/>
        </authorList>
    </citation>
    <scope>IDENTIFICATION</scope>
    <source>
        <tissue evidence="3">Leaf</tissue>
    </source>
</reference>
<reference evidence="2" key="1">
    <citation type="journal article" date="2013" name="Genome Biol.">
        <title>Reference genomes and transcriptomes of Nicotiana sylvestris and Nicotiana tomentosiformis.</title>
        <authorList>
            <person name="Sierro N."/>
            <person name="Battey J.N."/>
            <person name="Ouadi S."/>
            <person name="Bovet L."/>
            <person name="Goepfert S."/>
            <person name="Bakaher N."/>
            <person name="Peitsch M.C."/>
            <person name="Ivanov N.V."/>
        </authorList>
    </citation>
    <scope>NUCLEOTIDE SEQUENCE [LARGE SCALE GENOMIC DNA]</scope>
</reference>
<evidence type="ECO:0000256" key="1">
    <source>
        <dbReference type="SAM" id="Coils"/>
    </source>
</evidence>
<dbReference type="AlphaFoldDB" id="A0A1U7YHB1"/>
<sequence length="211" mass="24593">MKIAAENQERSRTDERLINGLRRKISEYKDDLETFEGSLVRARAQLAKNAEEWAEFARQLKRKYDGEVTNLKKKLTTLENEMAEQTKNFKAEREHFYALMSQLEEDVQQLQDHSHHHTQVLEARSQKIGCLLQENGIIRERIRAIANYILMKCHECEDMTRATFFATVMTFVRQIMNDLDLLQGDLGHRPMARPTDVPRAPGVVLKALMYS</sequence>
<accession>A0A1U7YHB1</accession>
<keyword evidence="2" id="KW-1185">Reference proteome</keyword>
<dbReference type="Proteomes" id="UP000189701">
    <property type="component" value="Unplaced"/>
</dbReference>
<dbReference type="RefSeq" id="XP_009798215.1">
    <property type="nucleotide sequence ID" value="XM_009799913.1"/>
</dbReference>
<name>A0A1U7YHB1_NICSY</name>